<protein>
    <submittedName>
        <fullName evidence="3">Metaxin glutathione S-transferase domain-containing protein</fullName>
    </submittedName>
</protein>
<dbReference type="Proteomes" id="UP000887540">
    <property type="component" value="Unplaced"/>
</dbReference>
<keyword evidence="2" id="KW-1185">Reference proteome</keyword>
<sequence length="189" mass="21892">MDTHLKEQELANMTAYHSLVEDSIYWDYLYFRSINNNWLATSDGIIAHFTGFKKLVFKNWVLGKMKKRLWNQCLAQGIGKDSPSEVVEKAKKNLKALSIFLGKKKYLMGKNSTTLDATAFGHLCQIYFTPTNKELYTYMESETRNLVDYIRNMRDEFWPDWHEATTTLSLQTKPNLSSVDPLASTDLVD</sequence>
<dbReference type="Gene3D" id="1.20.1050.10">
    <property type="match status" value="1"/>
</dbReference>
<dbReference type="CDD" id="cd03193">
    <property type="entry name" value="GST_C_Metaxin"/>
    <property type="match status" value="1"/>
</dbReference>
<reference evidence="3" key="1">
    <citation type="submission" date="2022-11" db="UniProtKB">
        <authorList>
            <consortium name="WormBaseParasite"/>
        </authorList>
    </citation>
    <scope>IDENTIFICATION</scope>
</reference>
<name>A0A914CH15_9BILA</name>
<organism evidence="2 3">
    <name type="scientific">Acrobeloides nanus</name>
    <dbReference type="NCBI Taxonomy" id="290746"/>
    <lineage>
        <taxon>Eukaryota</taxon>
        <taxon>Metazoa</taxon>
        <taxon>Ecdysozoa</taxon>
        <taxon>Nematoda</taxon>
        <taxon>Chromadorea</taxon>
        <taxon>Rhabditida</taxon>
        <taxon>Tylenchina</taxon>
        <taxon>Cephalobomorpha</taxon>
        <taxon>Cephaloboidea</taxon>
        <taxon>Cephalobidae</taxon>
        <taxon>Acrobeloides</taxon>
    </lineage>
</organism>
<dbReference type="PANTHER" id="PTHR12289">
    <property type="entry name" value="METAXIN RELATED"/>
    <property type="match status" value="1"/>
</dbReference>
<evidence type="ECO:0000259" key="1">
    <source>
        <dbReference type="Pfam" id="PF17171"/>
    </source>
</evidence>
<dbReference type="InterPro" id="IPR033468">
    <property type="entry name" value="Metaxin_GST"/>
</dbReference>
<dbReference type="AlphaFoldDB" id="A0A914CH15"/>
<dbReference type="InterPro" id="IPR050931">
    <property type="entry name" value="Mito_Protein_Transport_Metaxin"/>
</dbReference>
<dbReference type="InterPro" id="IPR036282">
    <property type="entry name" value="Glutathione-S-Trfase_C_sf"/>
</dbReference>
<evidence type="ECO:0000313" key="2">
    <source>
        <dbReference type="Proteomes" id="UP000887540"/>
    </source>
</evidence>
<accession>A0A914CH15</accession>
<dbReference type="SUPFAM" id="SSF47616">
    <property type="entry name" value="GST C-terminal domain-like"/>
    <property type="match status" value="1"/>
</dbReference>
<evidence type="ECO:0000313" key="3">
    <source>
        <dbReference type="WBParaSite" id="ACRNAN_scaffold10785.g14705.t1"/>
    </source>
</evidence>
<proteinExistence type="predicted"/>
<dbReference type="WBParaSite" id="ACRNAN_scaffold10785.g14705.t1">
    <property type="protein sequence ID" value="ACRNAN_scaffold10785.g14705.t1"/>
    <property type="gene ID" value="ACRNAN_scaffold10785.g14705"/>
</dbReference>
<dbReference type="PANTHER" id="PTHR12289:SF41">
    <property type="entry name" value="FAILED AXON CONNECTIONS-RELATED"/>
    <property type="match status" value="1"/>
</dbReference>
<feature type="domain" description="Metaxin glutathione S-transferase" evidence="1">
    <location>
        <begin position="90"/>
        <end position="153"/>
    </location>
</feature>
<dbReference type="GO" id="GO:0005737">
    <property type="term" value="C:cytoplasm"/>
    <property type="evidence" value="ECO:0007669"/>
    <property type="project" value="TreeGrafter"/>
</dbReference>
<dbReference type="Pfam" id="PF17171">
    <property type="entry name" value="GST_C_6"/>
    <property type="match status" value="1"/>
</dbReference>